<name>A0AAW9DKJ1_ACIAO</name>
<keyword evidence="3" id="KW-1185">Reference proteome</keyword>
<evidence type="ECO:0000313" key="3">
    <source>
        <dbReference type="Proteomes" id="UP001279553"/>
    </source>
</evidence>
<feature type="transmembrane region" description="Helical" evidence="1">
    <location>
        <begin position="81"/>
        <end position="100"/>
    </location>
</feature>
<keyword evidence="1" id="KW-0812">Transmembrane</keyword>
<dbReference type="EMBL" id="JAWXYB010000001">
    <property type="protein sequence ID" value="MDX5929221.1"/>
    <property type="molecule type" value="Genomic_DNA"/>
</dbReference>
<proteinExistence type="predicted"/>
<keyword evidence="1" id="KW-1133">Transmembrane helix</keyword>
<evidence type="ECO:0008006" key="4">
    <source>
        <dbReference type="Google" id="ProtNLM"/>
    </source>
</evidence>
<evidence type="ECO:0000256" key="1">
    <source>
        <dbReference type="SAM" id="Phobius"/>
    </source>
</evidence>
<reference evidence="2 3" key="1">
    <citation type="submission" date="2023-11" db="EMBL/GenBank/DDBJ databases">
        <title>MicrobeMod: A computational toolkit for identifying prokaryotic methylation and restriction-modification with nanopore sequencing.</title>
        <authorList>
            <person name="Crits-Christoph A."/>
            <person name="Kang S.C."/>
            <person name="Lee H."/>
            <person name="Ostrov N."/>
        </authorList>
    </citation>
    <scope>NUCLEOTIDE SEQUENCE [LARGE SCALE GENOMIC DNA]</scope>
    <source>
        <strain evidence="2 3">DSMZ 700</strain>
    </source>
</reference>
<dbReference type="Proteomes" id="UP001279553">
    <property type="component" value="Unassembled WGS sequence"/>
</dbReference>
<organism evidence="2 3">
    <name type="scientific">Acidiphilium acidophilum</name>
    <name type="common">Thiobacillus acidophilus</name>
    <dbReference type="NCBI Taxonomy" id="76588"/>
    <lineage>
        <taxon>Bacteria</taxon>
        <taxon>Pseudomonadati</taxon>
        <taxon>Pseudomonadota</taxon>
        <taxon>Alphaproteobacteria</taxon>
        <taxon>Acetobacterales</taxon>
        <taxon>Acidocellaceae</taxon>
        <taxon>Acidiphilium</taxon>
    </lineage>
</organism>
<gene>
    <name evidence="2" type="ORF">SIL87_00350</name>
</gene>
<accession>A0AAW9DKJ1</accession>
<comment type="caution">
    <text evidence="2">The sequence shown here is derived from an EMBL/GenBank/DDBJ whole genome shotgun (WGS) entry which is preliminary data.</text>
</comment>
<feature type="transmembrane region" description="Helical" evidence="1">
    <location>
        <begin position="28"/>
        <end position="48"/>
    </location>
</feature>
<feature type="transmembrane region" description="Helical" evidence="1">
    <location>
        <begin position="55"/>
        <end position="75"/>
    </location>
</feature>
<dbReference type="RefSeq" id="WP_319612356.1">
    <property type="nucleotide sequence ID" value="NZ_JAWXYB010000001.1"/>
</dbReference>
<keyword evidence="1" id="KW-0472">Membrane</keyword>
<protein>
    <recommendedName>
        <fullName evidence="4">Small multidrug resistance protein</fullName>
    </recommendedName>
</protein>
<evidence type="ECO:0000313" key="2">
    <source>
        <dbReference type="EMBL" id="MDX5929221.1"/>
    </source>
</evidence>
<sequence>MLTLAAFLESGGDALIRKGLGVSGMPRGLWFVAGAVTLFVYGVVVNLPGWDFGRLLGVYVALFFVAAQAISYFAFGQAPTVPILVGGAFIVIGGLIMTFWQQAAAG</sequence>
<dbReference type="AlphaFoldDB" id="A0AAW9DKJ1"/>